<dbReference type="Pfam" id="PF00582">
    <property type="entry name" value="Usp"/>
    <property type="match status" value="1"/>
</dbReference>
<keyword evidence="4" id="KW-1185">Reference proteome</keyword>
<name>A0A4R6DU26_9RHOO</name>
<gene>
    <name evidence="3" type="ORF">C7389_1163</name>
</gene>
<dbReference type="CDD" id="cd00293">
    <property type="entry name" value="USP-like"/>
    <property type="match status" value="1"/>
</dbReference>
<dbReference type="RefSeq" id="WP_246034832.1">
    <property type="nucleotide sequence ID" value="NZ_SNVV01000016.1"/>
</dbReference>
<dbReference type="PANTHER" id="PTHR46268">
    <property type="entry name" value="STRESS RESPONSE PROTEIN NHAX"/>
    <property type="match status" value="1"/>
</dbReference>
<organism evidence="3 4">
    <name type="scientific">Azoarcus indigens</name>
    <dbReference type="NCBI Taxonomy" id="29545"/>
    <lineage>
        <taxon>Bacteria</taxon>
        <taxon>Pseudomonadati</taxon>
        <taxon>Pseudomonadota</taxon>
        <taxon>Betaproteobacteria</taxon>
        <taxon>Rhodocyclales</taxon>
        <taxon>Zoogloeaceae</taxon>
        <taxon>Azoarcus</taxon>
    </lineage>
</organism>
<evidence type="ECO:0000259" key="2">
    <source>
        <dbReference type="Pfam" id="PF00582"/>
    </source>
</evidence>
<dbReference type="PRINTS" id="PR01438">
    <property type="entry name" value="UNVRSLSTRESS"/>
</dbReference>
<comment type="similarity">
    <text evidence="1">Belongs to the universal stress protein A family.</text>
</comment>
<reference evidence="3 4" key="1">
    <citation type="submission" date="2019-03" db="EMBL/GenBank/DDBJ databases">
        <title>Genomic Encyclopedia of Type Strains, Phase IV (KMG-IV): sequencing the most valuable type-strain genomes for metagenomic binning, comparative biology and taxonomic classification.</title>
        <authorList>
            <person name="Goeker M."/>
        </authorList>
    </citation>
    <scope>NUCLEOTIDE SEQUENCE [LARGE SCALE GENOMIC DNA]</scope>
    <source>
        <strain evidence="3 4">DSM 12121</strain>
    </source>
</reference>
<protein>
    <submittedName>
        <fullName evidence="3">Nucleotide-binding universal stress UspA family protein</fullName>
    </submittedName>
</protein>
<sequence length="161" mass="16803">MSGMSEEGGTAGEVVATQPASVKVLLAVDGSECGERAVAHLLRLTGAGLHAEVHVLNVQIPVDSGHARLFVSHEELQHYYREEGLAALKPAREQLEAAGVACKTHIAIGHTAETIVRFAVEGGFHSILLASRGRGGIGRLLLGSVATEVARTSSIPVTIAR</sequence>
<dbReference type="SUPFAM" id="SSF52402">
    <property type="entry name" value="Adenine nucleotide alpha hydrolases-like"/>
    <property type="match status" value="1"/>
</dbReference>
<evidence type="ECO:0000313" key="4">
    <source>
        <dbReference type="Proteomes" id="UP000295129"/>
    </source>
</evidence>
<dbReference type="PANTHER" id="PTHR46268:SF6">
    <property type="entry name" value="UNIVERSAL STRESS PROTEIN UP12"/>
    <property type="match status" value="1"/>
</dbReference>
<dbReference type="EMBL" id="SNVV01000016">
    <property type="protein sequence ID" value="TDN48099.1"/>
    <property type="molecule type" value="Genomic_DNA"/>
</dbReference>
<accession>A0A4R6DU26</accession>
<dbReference type="InterPro" id="IPR014729">
    <property type="entry name" value="Rossmann-like_a/b/a_fold"/>
</dbReference>
<proteinExistence type="inferred from homology"/>
<dbReference type="Gene3D" id="3.40.50.620">
    <property type="entry name" value="HUPs"/>
    <property type="match status" value="1"/>
</dbReference>
<dbReference type="AlphaFoldDB" id="A0A4R6DU26"/>
<dbReference type="Proteomes" id="UP000295129">
    <property type="component" value="Unassembled WGS sequence"/>
</dbReference>
<feature type="domain" description="UspA" evidence="2">
    <location>
        <begin position="23"/>
        <end position="161"/>
    </location>
</feature>
<evidence type="ECO:0000256" key="1">
    <source>
        <dbReference type="ARBA" id="ARBA00008791"/>
    </source>
</evidence>
<comment type="caution">
    <text evidence="3">The sequence shown here is derived from an EMBL/GenBank/DDBJ whole genome shotgun (WGS) entry which is preliminary data.</text>
</comment>
<dbReference type="InterPro" id="IPR006016">
    <property type="entry name" value="UspA"/>
</dbReference>
<dbReference type="InterPro" id="IPR006015">
    <property type="entry name" value="Universal_stress_UspA"/>
</dbReference>
<evidence type="ECO:0000313" key="3">
    <source>
        <dbReference type="EMBL" id="TDN48099.1"/>
    </source>
</evidence>